<sequence>MSAHSSLVAQPRTILEEWPCAIPDPSKETAISNCEGGFPPPSSTEAFIAGTKRRQSIQCVEHLPPIEKIRTRFLARLSGRVVCYKMMYCQLDPRLTL</sequence>
<evidence type="ECO:0000313" key="2">
    <source>
        <dbReference type="Proteomes" id="UP001283361"/>
    </source>
</evidence>
<reference evidence="1" key="1">
    <citation type="journal article" date="2023" name="G3 (Bethesda)">
        <title>A reference genome for the long-term kleptoplast-retaining sea slug Elysia crispata morphotype clarki.</title>
        <authorList>
            <person name="Eastman K.E."/>
            <person name="Pendleton A.L."/>
            <person name="Shaikh M.A."/>
            <person name="Suttiyut T."/>
            <person name="Ogas R."/>
            <person name="Tomko P."/>
            <person name="Gavelis G."/>
            <person name="Widhalm J.R."/>
            <person name="Wisecaver J.H."/>
        </authorList>
    </citation>
    <scope>NUCLEOTIDE SEQUENCE</scope>
    <source>
        <strain evidence="1">ECLA1</strain>
    </source>
</reference>
<evidence type="ECO:0000313" key="1">
    <source>
        <dbReference type="EMBL" id="KAK3798466.1"/>
    </source>
</evidence>
<keyword evidence="2" id="KW-1185">Reference proteome</keyword>
<proteinExistence type="predicted"/>
<dbReference type="Proteomes" id="UP001283361">
    <property type="component" value="Unassembled WGS sequence"/>
</dbReference>
<comment type="caution">
    <text evidence="1">The sequence shown here is derived from an EMBL/GenBank/DDBJ whole genome shotgun (WGS) entry which is preliminary data.</text>
</comment>
<dbReference type="AlphaFoldDB" id="A0AAE1E8S5"/>
<gene>
    <name evidence="1" type="ORF">RRG08_045845</name>
</gene>
<dbReference type="EMBL" id="JAWDGP010000673">
    <property type="protein sequence ID" value="KAK3798466.1"/>
    <property type="molecule type" value="Genomic_DNA"/>
</dbReference>
<accession>A0AAE1E8S5</accession>
<name>A0AAE1E8S5_9GAST</name>
<organism evidence="1 2">
    <name type="scientific">Elysia crispata</name>
    <name type="common">lettuce slug</name>
    <dbReference type="NCBI Taxonomy" id="231223"/>
    <lineage>
        <taxon>Eukaryota</taxon>
        <taxon>Metazoa</taxon>
        <taxon>Spiralia</taxon>
        <taxon>Lophotrochozoa</taxon>
        <taxon>Mollusca</taxon>
        <taxon>Gastropoda</taxon>
        <taxon>Heterobranchia</taxon>
        <taxon>Euthyneura</taxon>
        <taxon>Panpulmonata</taxon>
        <taxon>Sacoglossa</taxon>
        <taxon>Placobranchoidea</taxon>
        <taxon>Plakobranchidae</taxon>
        <taxon>Elysia</taxon>
    </lineage>
</organism>
<protein>
    <submittedName>
        <fullName evidence="1">Uncharacterized protein</fullName>
    </submittedName>
</protein>